<dbReference type="PANTHER" id="PTHR12831:SF0">
    <property type="entry name" value="GENERAL TRANSCRIPTION FACTOR IIH SUBUNIT 3"/>
    <property type="match status" value="1"/>
</dbReference>
<dbReference type="GO" id="GO:0008270">
    <property type="term" value="F:zinc ion binding"/>
    <property type="evidence" value="ECO:0007669"/>
    <property type="project" value="UniProtKB-KW"/>
</dbReference>
<evidence type="ECO:0008006" key="15">
    <source>
        <dbReference type="Google" id="ProtNLM"/>
    </source>
</evidence>
<evidence type="ECO:0000256" key="10">
    <source>
        <dbReference type="ARBA" id="ARBA00023242"/>
    </source>
</evidence>
<proteinExistence type="inferred from homology"/>
<dbReference type="Gene3D" id="3.40.50.410">
    <property type="entry name" value="von Willebrand factor, type A domain"/>
    <property type="match status" value="1"/>
</dbReference>
<feature type="compositionally biased region" description="Gly residues" evidence="12">
    <location>
        <begin position="189"/>
        <end position="198"/>
    </location>
</feature>
<dbReference type="Pfam" id="PF03850">
    <property type="entry name" value="Tfb4"/>
    <property type="match status" value="1"/>
</dbReference>
<organism evidence="13 14">
    <name type="scientific">Fragilariopsis cylindrus CCMP1102</name>
    <dbReference type="NCBI Taxonomy" id="635003"/>
    <lineage>
        <taxon>Eukaryota</taxon>
        <taxon>Sar</taxon>
        <taxon>Stramenopiles</taxon>
        <taxon>Ochrophyta</taxon>
        <taxon>Bacillariophyta</taxon>
        <taxon>Bacillariophyceae</taxon>
        <taxon>Bacillariophycidae</taxon>
        <taxon>Bacillariales</taxon>
        <taxon>Bacillariaceae</taxon>
        <taxon>Fragilariopsis</taxon>
    </lineage>
</organism>
<evidence type="ECO:0000256" key="4">
    <source>
        <dbReference type="ARBA" id="ARBA00022763"/>
    </source>
</evidence>
<protein>
    <recommendedName>
        <fullName evidence="15">RNA polymerase II transcription factor B subunit 4</fullName>
    </recommendedName>
</protein>
<keyword evidence="9 11" id="KW-0234">DNA repair</keyword>
<comment type="similarity">
    <text evidence="2 11">Belongs to the TFB4 family.</text>
</comment>
<dbReference type="GO" id="GO:0006355">
    <property type="term" value="P:regulation of DNA-templated transcription"/>
    <property type="evidence" value="ECO:0007669"/>
    <property type="project" value="InterPro"/>
</dbReference>
<comment type="subcellular location">
    <subcellularLocation>
        <location evidence="1 11">Nucleus</location>
    </subcellularLocation>
</comment>
<keyword evidence="14" id="KW-1185">Reference proteome</keyword>
<evidence type="ECO:0000256" key="9">
    <source>
        <dbReference type="ARBA" id="ARBA00023204"/>
    </source>
</evidence>
<dbReference type="GO" id="GO:0005675">
    <property type="term" value="C:transcription factor TFIIH holo complex"/>
    <property type="evidence" value="ECO:0007669"/>
    <property type="project" value="UniProtKB-UniRule"/>
</dbReference>
<dbReference type="GO" id="GO:0006289">
    <property type="term" value="P:nucleotide-excision repair"/>
    <property type="evidence" value="ECO:0007669"/>
    <property type="project" value="UniProtKB-UniRule"/>
</dbReference>
<keyword evidence="3 11" id="KW-0479">Metal-binding</keyword>
<dbReference type="EMBL" id="KV784371">
    <property type="protein sequence ID" value="OEU10589.1"/>
    <property type="molecule type" value="Genomic_DNA"/>
</dbReference>
<evidence type="ECO:0000256" key="8">
    <source>
        <dbReference type="ARBA" id="ARBA00023163"/>
    </source>
</evidence>
<evidence type="ECO:0000313" key="13">
    <source>
        <dbReference type="EMBL" id="OEU10589.1"/>
    </source>
</evidence>
<evidence type="ECO:0000256" key="3">
    <source>
        <dbReference type="ARBA" id="ARBA00022723"/>
    </source>
</evidence>
<sequence>MKQSGERSLTVLVVDVSPVTWGHRELQRTASDKARKAAGKGSVGPATLQELLSGVQAFASAFSSLERDSALILVAVAGSEVAVVHPRKDDLENYFSNPENKLDSRKIQSDLIEGVAELVSRAATKQSTTKNNNKDDQPLTDSLAAMASAFSMSLCIINRFLVASNAGISALKNNDSWNRGNGDDEGVIGALGGNGSGNGKNSSRNKNRAWSPRVLLIQASDDRPSDYNAFMNCSFASVKQNVVVDGCFIPAPASANYAQTSPYLEQTCDLTGGLWLVPKGGAQSNKALTEVLLSVFLPPRTSRSRLNLPAINKVDFRARCFDTGDILDMAYVCNQCLSIFKKNPVDRCPTCDAEIRLPTISKNNKQQRIS</sequence>
<keyword evidence="6 11" id="KW-0862">Zinc</keyword>
<dbReference type="PANTHER" id="PTHR12831">
    <property type="entry name" value="TRANSCRIPTION INITIATION FACTOR IIH TFIIH , POLYPEPTIDE 3-RELATED"/>
    <property type="match status" value="1"/>
</dbReference>
<evidence type="ECO:0000256" key="1">
    <source>
        <dbReference type="ARBA" id="ARBA00004123"/>
    </source>
</evidence>
<dbReference type="KEGG" id="fcy:FRACYDRAFT_193684"/>
<evidence type="ECO:0000256" key="12">
    <source>
        <dbReference type="SAM" id="MobiDB-lite"/>
    </source>
</evidence>
<dbReference type="GO" id="GO:0000439">
    <property type="term" value="C:transcription factor TFIIH core complex"/>
    <property type="evidence" value="ECO:0007669"/>
    <property type="project" value="UniProtKB-UniRule"/>
</dbReference>
<dbReference type="FunCoup" id="A0A1E7EXN6">
    <property type="interactions" value="497"/>
</dbReference>
<reference evidence="13 14" key="1">
    <citation type="submission" date="2016-09" db="EMBL/GenBank/DDBJ databases">
        <title>Extensive genetic diversity and differential bi-allelic expression allows diatom success in the polar Southern Ocean.</title>
        <authorList>
            <consortium name="DOE Joint Genome Institute"/>
            <person name="Mock T."/>
            <person name="Otillar R.P."/>
            <person name="Strauss J."/>
            <person name="Dupont C."/>
            <person name="Frickenhaus S."/>
            <person name="Maumus F."/>
            <person name="Mcmullan M."/>
            <person name="Sanges R."/>
            <person name="Schmutz J."/>
            <person name="Toseland A."/>
            <person name="Valas R."/>
            <person name="Veluchamy A."/>
            <person name="Ward B.J."/>
            <person name="Allen A."/>
            <person name="Barry K."/>
            <person name="Falciatore A."/>
            <person name="Ferrante M."/>
            <person name="Fortunato A.E."/>
            <person name="Gloeckner G."/>
            <person name="Gruber A."/>
            <person name="Hipkin R."/>
            <person name="Janech M."/>
            <person name="Kroth P."/>
            <person name="Leese F."/>
            <person name="Lindquist E."/>
            <person name="Lyon B.R."/>
            <person name="Martin J."/>
            <person name="Mayer C."/>
            <person name="Parker M."/>
            <person name="Quesneville H."/>
            <person name="Raymond J."/>
            <person name="Uhlig C."/>
            <person name="Valentin K.U."/>
            <person name="Worden A.Z."/>
            <person name="Armbrust E.V."/>
            <person name="Bowler C."/>
            <person name="Green B."/>
            <person name="Moulton V."/>
            <person name="Van Oosterhout C."/>
            <person name="Grigoriev I."/>
        </authorList>
    </citation>
    <scope>NUCLEOTIDE SEQUENCE [LARGE SCALE GENOMIC DNA]</scope>
    <source>
        <strain evidence="13 14">CCMP1102</strain>
    </source>
</reference>
<dbReference type="Proteomes" id="UP000095751">
    <property type="component" value="Unassembled WGS sequence"/>
</dbReference>
<gene>
    <name evidence="13" type="ORF">FRACYDRAFT_193684</name>
</gene>
<keyword evidence="10 11" id="KW-0539">Nucleus</keyword>
<evidence type="ECO:0000256" key="11">
    <source>
        <dbReference type="RuleBase" id="RU368090"/>
    </source>
</evidence>
<evidence type="ECO:0000256" key="7">
    <source>
        <dbReference type="ARBA" id="ARBA00023015"/>
    </source>
</evidence>
<evidence type="ECO:0000256" key="2">
    <source>
        <dbReference type="ARBA" id="ARBA00005273"/>
    </source>
</evidence>
<dbReference type="InterPro" id="IPR036465">
    <property type="entry name" value="vWFA_dom_sf"/>
</dbReference>
<keyword evidence="5 11" id="KW-0863">Zinc-finger</keyword>
<feature type="region of interest" description="Disordered" evidence="12">
    <location>
        <begin position="188"/>
        <end position="207"/>
    </location>
</feature>
<keyword evidence="8 11" id="KW-0804">Transcription</keyword>
<evidence type="ECO:0000256" key="6">
    <source>
        <dbReference type="ARBA" id="ARBA00022833"/>
    </source>
</evidence>
<dbReference type="InParanoid" id="A0A1E7EXN6"/>
<evidence type="ECO:0000256" key="5">
    <source>
        <dbReference type="ARBA" id="ARBA00022771"/>
    </source>
</evidence>
<accession>A0A1E7EXN6</accession>
<evidence type="ECO:0000313" key="14">
    <source>
        <dbReference type="Proteomes" id="UP000095751"/>
    </source>
</evidence>
<keyword evidence="7 11" id="KW-0805">Transcription regulation</keyword>
<keyword evidence="4 11" id="KW-0227">DNA damage</keyword>
<dbReference type="OrthoDB" id="41157at2759"/>
<dbReference type="AlphaFoldDB" id="A0A1E7EXN6"/>
<dbReference type="InterPro" id="IPR004600">
    <property type="entry name" value="TFIIH_Tfb4/GTF2H3"/>
</dbReference>
<name>A0A1E7EXN6_9STRA</name>